<name>A0ACB7X9I1_9ERIC</name>
<proteinExistence type="predicted"/>
<protein>
    <submittedName>
        <fullName evidence="1">Uncharacterized protein</fullName>
    </submittedName>
</protein>
<comment type="caution">
    <text evidence="1">The sequence shown here is derived from an EMBL/GenBank/DDBJ whole genome shotgun (WGS) entry which is preliminary data.</text>
</comment>
<gene>
    <name evidence="1" type="ORF">Vadar_008545</name>
</gene>
<dbReference type="EMBL" id="CM037156">
    <property type="protein sequence ID" value="KAH7837014.1"/>
    <property type="molecule type" value="Genomic_DNA"/>
</dbReference>
<accession>A0ACB7X9I1</accession>
<evidence type="ECO:0000313" key="1">
    <source>
        <dbReference type="EMBL" id="KAH7837014.1"/>
    </source>
</evidence>
<keyword evidence="2" id="KW-1185">Reference proteome</keyword>
<organism evidence="1 2">
    <name type="scientific">Vaccinium darrowii</name>
    <dbReference type="NCBI Taxonomy" id="229202"/>
    <lineage>
        <taxon>Eukaryota</taxon>
        <taxon>Viridiplantae</taxon>
        <taxon>Streptophyta</taxon>
        <taxon>Embryophyta</taxon>
        <taxon>Tracheophyta</taxon>
        <taxon>Spermatophyta</taxon>
        <taxon>Magnoliopsida</taxon>
        <taxon>eudicotyledons</taxon>
        <taxon>Gunneridae</taxon>
        <taxon>Pentapetalae</taxon>
        <taxon>asterids</taxon>
        <taxon>Ericales</taxon>
        <taxon>Ericaceae</taxon>
        <taxon>Vaccinioideae</taxon>
        <taxon>Vaccinieae</taxon>
        <taxon>Vaccinium</taxon>
    </lineage>
</organism>
<reference evidence="1 2" key="1">
    <citation type="journal article" date="2021" name="Hortic Res">
        <title>High-quality reference genome and annotation aids understanding of berry development for evergreen blueberry (Vaccinium darrowii).</title>
        <authorList>
            <person name="Yu J."/>
            <person name="Hulse-Kemp A.M."/>
            <person name="Babiker E."/>
            <person name="Staton M."/>
        </authorList>
    </citation>
    <scope>NUCLEOTIDE SEQUENCE [LARGE SCALE GENOMIC DNA]</scope>
    <source>
        <strain evidence="2">cv. NJ 8807/NJ 8810</strain>
        <tissue evidence="1">Young leaf</tissue>
    </source>
</reference>
<evidence type="ECO:0000313" key="2">
    <source>
        <dbReference type="Proteomes" id="UP000828048"/>
    </source>
</evidence>
<sequence length="174" mass="19853">MALRETCSLKLVVDGCPTSGSKEVVWNNLEEIGRFERLPWLCIWDFNQVLNCDGKKGGKQCNQRRVTSFNDLLNKCGLVDLQFKGPKFTWRNNRGGDELIMERIDMAFANSMWRELFDKVLVFVEAAIGSDHNPLVLDTEIPLQRVGKLFKSLDYGGGLQGYYIRGLGSRLEWS</sequence>
<dbReference type="Proteomes" id="UP000828048">
    <property type="component" value="Chromosome 6"/>
</dbReference>